<reference evidence="2 3" key="1">
    <citation type="submission" date="2017-07" db="EMBL/GenBank/DDBJ databases">
        <title>Flavobacterium cyanobacteriorum sp. nov., isolated from cyanobacterial aggregates in a eutrophic lake.</title>
        <authorList>
            <person name="Cai H."/>
        </authorList>
    </citation>
    <scope>NUCLEOTIDE SEQUENCE [LARGE SCALE GENOMIC DNA]</scope>
    <source>
        <strain evidence="2 3">TH021</strain>
    </source>
</reference>
<protein>
    <recommendedName>
        <fullName evidence="4">DUF2141 domain-containing protein</fullName>
    </recommendedName>
</protein>
<keyword evidence="3" id="KW-1185">Reference proteome</keyword>
<feature type="chain" id="PRO_5012106718" description="DUF2141 domain-containing protein" evidence="1">
    <location>
        <begin position="22"/>
        <end position="146"/>
    </location>
</feature>
<dbReference type="OrthoDB" id="9788332at2"/>
<accession>A0A255YU03</accession>
<feature type="signal peptide" evidence="1">
    <location>
        <begin position="1"/>
        <end position="21"/>
    </location>
</feature>
<gene>
    <name evidence="2" type="ORF">CHU92_14830</name>
</gene>
<evidence type="ECO:0008006" key="4">
    <source>
        <dbReference type="Google" id="ProtNLM"/>
    </source>
</evidence>
<evidence type="ECO:0000313" key="2">
    <source>
        <dbReference type="EMBL" id="OYQ32144.1"/>
    </source>
</evidence>
<comment type="caution">
    <text evidence="2">The sequence shown here is derived from an EMBL/GenBank/DDBJ whole genome shotgun (WGS) entry which is preliminary data.</text>
</comment>
<sequence>MQIFKFLFLLLVFFVTVGAEGQTVVATKKLTIKITNIKENNKILYVGIYRAGDDFPAFDKYWRNIKVPTSGSSEIVEFEVPVGEYAVAISHDLNGNGKLDKNLFGYPKEPFGFSNNFKPKLSSPSFSDCKFTFNHANSTISIKLID</sequence>
<dbReference type="AlphaFoldDB" id="A0A255YU03"/>
<organism evidence="2 3">
    <name type="scientific">Flavobacterium cyanobacteriorum</name>
    <dbReference type="NCBI Taxonomy" id="2022802"/>
    <lineage>
        <taxon>Bacteria</taxon>
        <taxon>Pseudomonadati</taxon>
        <taxon>Bacteroidota</taxon>
        <taxon>Flavobacteriia</taxon>
        <taxon>Flavobacteriales</taxon>
        <taxon>Flavobacteriaceae</taxon>
        <taxon>Flavobacterium</taxon>
    </lineage>
</organism>
<name>A0A255YU03_9FLAO</name>
<proteinExistence type="predicted"/>
<evidence type="ECO:0000313" key="3">
    <source>
        <dbReference type="Proteomes" id="UP000216605"/>
    </source>
</evidence>
<dbReference type="InterPro" id="IPR018673">
    <property type="entry name" value="DUF2141"/>
</dbReference>
<dbReference type="Pfam" id="PF09912">
    <property type="entry name" value="DUF2141"/>
    <property type="match status" value="1"/>
</dbReference>
<dbReference type="Proteomes" id="UP000216605">
    <property type="component" value="Unassembled WGS sequence"/>
</dbReference>
<evidence type="ECO:0000256" key="1">
    <source>
        <dbReference type="SAM" id="SignalP"/>
    </source>
</evidence>
<dbReference type="RefSeq" id="WP_094416926.1">
    <property type="nucleotide sequence ID" value="NZ_NOXV01000304.1"/>
</dbReference>
<dbReference type="EMBL" id="NOXV01000304">
    <property type="protein sequence ID" value="OYQ32144.1"/>
    <property type="molecule type" value="Genomic_DNA"/>
</dbReference>
<keyword evidence="1" id="KW-0732">Signal</keyword>